<keyword evidence="10" id="KW-1185">Reference proteome</keyword>
<dbReference type="GO" id="GO:0006421">
    <property type="term" value="P:asparaginyl-tRNA aminoacylation"/>
    <property type="evidence" value="ECO:0007669"/>
    <property type="project" value="InterPro"/>
</dbReference>
<dbReference type="NCBIfam" id="NF003037">
    <property type="entry name" value="PRK03932.1"/>
    <property type="match status" value="1"/>
</dbReference>
<dbReference type="EC" id="6.1.1.22" evidence="2"/>
<keyword evidence="5" id="KW-0067">ATP-binding</keyword>
<dbReference type="InterPro" id="IPR002312">
    <property type="entry name" value="Asp/Asn-tRNA-synth_IIb"/>
</dbReference>
<protein>
    <recommendedName>
        <fullName evidence="2">asparagine--tRNA ligase</fullName>
        <ecNumber evidence="2">6.1.1.22</ecNumber>
    </recommendedName>
</protein>
<dbReference type="InterPro" id="IPR045864">
    <property type="entry name" value="aa-tRNA-synth_II/BPL/LPL"/>
</dbReference>
<dbReference type="Proteomes" id="UP000799049">
    <property type="component" value="Unassembled WGS sequence"/>
</dbReference>
<dbReference type="GO" id="GO:0003676">
    <property type="term" value="F:nucleic acid binding"/>
    <property type="evidence" value="ECO:0007669"/>
    <property type="project" value="InterPro"/>
</dbReference>
<dbReference type="PANTHER" id="PTHR22594">
    <property type="entry name" value="ASPARTYL/LYSYL-TRNA SYNTHETASE"/>
    <property type="match status" value="1"/>
</dbReference>
<accession>A0A8K0F249</accession>
<keyword evidence="4" id="KW-0547">Nucleotide-binding</keyword>
<comment type="caution">
    <text evidence="9">The sequence shown here is derived from an EMBL/GenBank/DDBJ whole genome shotgun (WGS) entry which is preliminary data.</text>
</comment>
<dbReference type="SUPFAM" id="SSF55681">
    <property type="entry name" value="Class II aaRS and biotin synthetases"/>
    <property type="match status" value="1"/>
</dbReference>
<dbReference type="NCBIfam" id="TIGR00457">
    <property type="entry name" value="asnS"/>
    <property type="match status" value="1"/>
</dbReference>
<comment type="similarity">
    <text evidence="1">Belongs to the class-II aminoacyl-tRNA synthetase family.</text>
</comment>
<keyword evidence="7" id="KW-0030">Aminoacyl-tRNA synthetase</keyword>
<dbReference type="Gene3D" id="3.30.930.10">
    <property type="entry name" value="Bira Bifunctional Protein, Domain 2"/>
    <property type="match status" value="1"/>
</dbReference>
<reference evidence="9" key="1">
    <citation type="submission" date="2019-09" db="EMBL/GenBank/DDBJ databases">
        <title>The Mitochondrial Proteome of the Jakobid, Andalucia godoyi, a Protist With the Most Gene-Rich and Bacteria-Like Mitochondrial Genome.</title>
        <authorList>
            <person name="Gray M.W."/>
            <person name="Burger G."/>
            <person name="Derelle R."/>
            <person name="Klimes V."/>
            <person name="Leger M."/>
            <person name="Sarrasin M."/>
            <person name="Vlcek C."/>
            <person name="Roger A.J."/>
            <person name="Elias M."/>
            <person name="Lang B.F."/>
        </authorList>
    </citation>
    <scope>NUCLEOTIDE SEQUENCE</scope>
    <source>
        <strain evidence="9">And28</strain>
    </source>
</reference>
<sequence length="431" mass="48176">MVRVVELRKAAAIGTKCTVSGWVKSMRSQKTHAFLELNDGSSQSSLQVILSPLQSAQMLPSGTCVEVTGSVVKSKGGNQETEMSCDDIRVIGPCSDAAYPLQKKAHTLEFLREVPHLRSRSNTIGGMLRIRNAAMMGLHGFYQNEGFVLVSTPILTSSDCEGAGEAFEVSKSAEFFGGKTAFLTVSGQLQAEAFALSHSKVYTFGPTFRAENSQTSRHLAEFWMCEPEMCFVGLPELIENAEQAIKCAARRVFESCSEDVEFFEKRYGLQKVDLQAPWKRISYDDAIVALQKSGTSFEKEVKFGMDLGSEHEKWLAEVYADQQPIFLFGFPRELKPFYVKERDSFDLLVPKIGELIGGSVREERFDILRMELEARKMPLQHYGWYLDLRKYGSAPHGGYGIGFERLVRMVTGLENIRDAVPIPRVPNCLPM</sequence>
<evidence type="ECO:0000313" key="10">
    <source>
        <dbReference type="Proteomes" id="UP000799049"/>
    </source>
</evidence>
<dbReference type="FunFam" id="3.30.930.10:FF:000016">
    <property type="entry name" value="Asparagine--tRNA ligase"/>
    <property type="match status" value="1"/>
</dbReference>
<dbReference type="OrthoDB" id="1931232at2759"/>
<feature type="domain" description="Aminoacyl-transfer RNA synthetases class-II family profile" evidence="8">
    <location>
        <begin position="128"/>
        <end position="421"/>
    </location>
</feature>
<dbReference type="Gene3D" id="2.40.50.140">
    <property type="entry name" value="Nucleic acid-binding proteins"/>
    <property type="match status" value="1"/>
</dbReference>
<dbReference type="InterPro" id="IPR004364">
    <property type="entry name" value="Aa-tRNA-synt_II"/>
</dbReference>
<organism evidence="9 10">
    <name type="scientific">Andalucia godoyi</name>
    <name type="common">Flagellate</name>
    <dbReference type="NCBI Taxonomy" id="505711"/>
    <lineage>
        <taxon>Eukaryota</taxon>
        <taxon>Discoba</taxon>
        <taxon>Jakobida</taxon>
        <taxon>Andalucina</taxon>
        <taxon>Andaluciidae</taxon>
        <taxon>Andalucia</taxon>
    </lineage>
</organism>
<evidence type="ECO:0000313" key="9">
    <source>
        <dbReference type="EMBL" id="KAF0852493.1"/>
    </source>
</evidence>
<evidence type="ECO:0000256" key="7">
    <source>
        <dbReference type="ARBA" id="ARBA00023146"/>
    </source>
</evidence>
<dbReference type="PANTHER" id="PTHR22594:SF34">
    <property type="entry name" value="ASPARAGINE--TRNA LIGASE, MITOCHONDRIAL-RELATED"/>
    <property type="match status" value="1"/>
</dbReference>
<dbReference type="Pfam" id="PF00152">
    <property type="entry name" value="tRNA-synt_2"/>
    <property type="match status" value="1"/>
</dbReference>
<proteinExistence type="inferred from homology"/>
<dbReference type="EMBL" id="VRVR01000033">
    <property type="protein sequence ID" value="KAF0852493.1"/>
    <property type="molecule type" value="Genomic_DNA"/>
</dbReference>
<evidence type="ECO:0000259" key="8">
    <source>
        <dbReference type="PROSITE" id="PS50862"/>
    </source>
</evidence>
<dbReference type="InterPro" id="IPR004522">
    <property type="entry name" value="Asn-tRNA-ligase"/>
</dbReference>
<evidence type="ECO:0000256" key="4">
    <source>
        <dbReference type="ARBA" id="ARBA00022741"/>
    </source>
</evidence>
<evidence type="ECO:0000256" key="2">
    <source>
        <dbReference type="ARBA" id="ARBA00012816"/>
    </source>
</evidence>
<dbReference type="GO" id="GO:0004816">
    <property type="term" value="F:asparagine-tRNA ligase activity"/>
    <property type="evidence" value="ECO:0007669"/>
    <property type="project" value="UniProtKB-EC"/>
</dbReference>
<name>A0A8K0F249_ANDGO</name>
<evidence type="ECO:0000256" key="6">
    <source>
        <dbReference type="ARBA" id="ARBA00022917"/>
    </source>
</evidence>
<dbReference type="InterPro" id="IPR006195">
    <property type="entry name" value="aa-tRNA-synth_II"/>
</dbReference>
<gene>
    <name evidence="9" type="ORF">ANDGO_06481</name>
</gene>
<dbReference type="Pfam" id="PF01336">
    <property type="entry name" value="tRNA_anti-codon"/>
    <property type="match status" value="1"/>
</dbReference>
<dbReference type="InterPro" id="IPR004365">
    <property type="entry name" value="NA-bd_OB_tRNA"/>
</dbReference>
<evidence type="ECO:0000256" key="3">
    <source>
        <dbReference type="ARBA" id="ARBA00022598"/>
    </source>
</evidence>
<dbReference type="CDD" id="cd04318">
    <property type="entry name" value="EcAsnRS_like_N"/>
    <property type="match status" value="1"/>
</dbReference>
<dbReference type="AlphaFoldDB" id="A0A8K0F249"/>
<dbReference type="GO" id="GO:0005739">
    <property type="term" value="C:mitochondrion"/>
    <property type="evidence" value="ECO:0007669"/>
    <property type="project" value="TreeGrafter"/>
</dbReference>
<dbReference type="SUPFAM" id="SSF50249">
    <property type="entry name" value="Nucleic acid-binding proteins"/>
    <property type="match status" value="1"/>
</dbReference>
<dbReference type="PROSITE" id="PS50862">
    <property type="entry name" value="AA_TRNA_LIGASE_II"/>
    <property type="match status" value="1"/>
</dbReference>
<evidence type="ECO:0000256" key="1">
    <source>
        <dbReference type="ARBA" id="ARBA00008226"/>
    </source>
</evidence>
<dbReference type="GO" id="GO:0005524">
    <property type="term" value="F:ATP binding"/>
    <property type="evidence" value="ECO:0007669"/>
    <property type="project" value="UniProtKB-KW"/>
</dbReference>
<dbReference type="InterPro" id="IPR012340">
    <property type="entry name" value="NA-bd_OB-fold"/>
</dbReference>
<evidence type="ECO:0000256" key="5">
    <source>
        <dbReference type="ARBA" id="ARBA00022840"/>
    </source>
</evidence>
<dbReference type="PRINTS" id="PR01042">
    <property type="entry name" value="TRNASYNTHASP"/>
</dbReference>
<keyword evidence="3" id="KW-0436">Ligase</keyword>
<keyword evidence="6" id="KW-0648">Protein biosynthesis</keyword>